<name>A0A172TW35_9BACT</name>
<keyword evidence="7 8" id="KW-0998">Cell outer membrane</keyword>
<keyword evidence="14" id="KW-1185">Reference proteome</keyword>
<evidence type="ECO:0000259" key="11">
    <source>
        <dbReference type="Pfam" id="PF00593"/>
    </source>
</evidence>
<dbReference type="KEGG" id="fla:SY85_13040"/>
<feature type="domain" description="TonB-dependent receptor plug" evidence="12">
    <location>
        <begin position="116"/>
        <end position="236"/>
    </location>
</feature>
<keyword evidence="3 8" id="KW-1134">Transmembrane beta strand</keyword>
<dbReference type="PANTHER" id="PTHR47234">
    <property type="match status" value="1"/>
</dbReference>
<keyword evidence="2 8" id="KW-0813">Transport</keyword>
<dbReference type="Pfam" id="PF07715">
    <property type="entry name" value="Plug"/>
    <property type="match status" value="1"/>
</dbReference>
<dbReference type="InterPro" id="IPR000531">
    <property type="entry name" value="Beta-barrel_TonB"/>
</dbReference>
<evidence type="ECO:0008006" key="15">
    <source>
        <dbReference type="Google" id="ProtNLM"/>
    </source>
</evidence>
<dbReference type="STRING" id="1492898.SY85_13040"/>
<evidence type="ECO:0000313" key="14">
    <source>
        <dbReference type="Proteomes" id="UP000077177"/>
    </source>
</evidence>
<keyword evidence="10" id="KW-0732">Signal</keyword>
<evidence type="ECO:0000259" key="12">
    <source>
        <dbReference type="Pfam" id="PF07715"/>
    </source>
</evidence>
<dbReference type="Pfam" id="PF13715">
    <property type="entry name" value="CarbopepD_reg_2"/>
    <property type="match status" value="1"/>
</dbReference>
<accession>A0A172TW35</accession>
<comment type="similarity">
    <text evidence="8 9">Belongs to the TonB-dependent receptor family.</text>
</comment>
<feature type="chain" id="PRO_5008001245" description="TonB-dependent receptor" evidence="10">
    <location>
        <begin position="21"/>
        <end position="921"/>
    </location>
</feature>
<evidence type="ECO:0000256" key="2">
    <source>
        <dbReference type="ARBA" id="ARBA00022448"/>
    </source>
</evidence>
<keyword evidence="6 8" id="KW-0472">Membrane</keyword>
<sequence>MSKFFILLCTLLLSHAFTYAQMRTLSGRVVDTYDRPVANASINIKGTTQGTVADASGKFTLQVTDTTVLLVSSSGYATQEITVGNQTNLSITLSETAAELQQVVMVGTRRVGRVKTETLAPVDVISVAAPAPTSRVDLTSILTYTAPSLNYNKQNGSDGADHVDLASLRGLGPDQTLVLINGKRRHQTSFVAVFGTRGRGNSGTDLNTIPIDAIDRVEILRDGASAQYGSDAIAGVINIILKNSVNKLTANVGVSAYDDPDFNPAFKDGLGHYIYSDKLDGKNLSAGVNYGLPLGKQGGFLNLSGDYLTSGKTFRQALDTVDPVHNKDGMFLNPYRRANGDGSLDMAGGAFNLEAPLNTAVRIYSFGTYNYRNSDAYAFTRNWSARPERFPTDAAGNLIEVPGIIFTAADGEQYFNPHIQTKIYDAAIAAGVRGTTSKGWNWDVSNNIGKNRFHFYGDKTFNASLGAGQTHFDDGGFSFLQNTANLNLSRELPGVAAGMNLAFGAEYRYERYTIFAGEPASYTNYNPDKATGAQGFPGYQPSDEVEATRNNVAGYVDVELDVTPKWVVSGAVRLENYSDFGFTDNYKFATRFKATPKLNLRGSFSTGFRAPSLQQINFSSTFTTVQGGTIAEVKIAPNYSSITKAAGIEDLREERSVNGSLGFAYNPIPGLSITLDGYWVRIKDRVVLSGQFDATDPNIDPALAAEMARLHVGLAQFFANAVNTTNKGIDLVADYTHRWSVSRLHLLFASNIQDMKIDEVNVPPKLSGSTSLQETFLSDRERAFILASAPKTKFAFNAEYGWKQWALGTRLSYFGKVEILGYGEDGLGINPQVPTDLDPNVHVPDAYDYGGKLVTDLYASFTYKHFTLHAGADNLFNIHPDLGVAPGAKGWAYNNEPAGPFDAVQMGGNGRRLFVRLALAF</sequence>
<evidence type="ECO:0000256" key="9">
    <source>
        <dbReference type="RuleBase" id="RU003357"/>
    </source>
</evidence>
<dbReference type="Gene3D" id="2.40.170.20">
    <property type="entry name" value="TonB-dependent receptor, beta-barrel domain"/>
    <property type="match status" value="1"/>
</dbReference>
<evidence type="ECO:0000256" key="7">
    <source>
        <dbReference type="ARBA" id="ARBA00023237"/>
    </source>
</evidence>
<dbReference type="Pfam" id="PF00593">
    <property type="entry name" value="TonB_dep_Rec_b-barrel"/>
    <property type="match status" value="1"/>
</dbReference>
<dbReference type="InterPro" id="IPR008969">
    <property type="entry name" value="CarboxyPept-like_regulatory"/>
</dbReference>
<evidence type="ECO:0000256" key="3">
    <source>
        <dbReference type="ARBA" id="ARBA00022452"/>
    </source>
</evidence>
<dbReference type="InterPro" id="IPR039426">
    <property type="entry name" value="TonB-dep_rcpt-like"/>
</dbReference>
<dbReference type="PROSITE" id="PS52016">
    <property type="entry name" value="TONB_DEPENDENT_REC_3"/>
    <property type="match status" value="1"/>
</dbReference>
<evidence type="ECO:0000256" key="6">
    <source>
        <dbReference type="ARBA" id="ARBA00023136"/>
    </source>
</evidence>
<dbReference type="Proteomes" id="UP000077177">
    <property type="component" value="Chromosome"/>
</dbReference>
<evidence type="ECO:0000256" key="4">
    <source>
        <dbReference type="ARBA" id="ARBA00022692"/>
    </source>
</evidence>
<dbReference type="Gene3D" id="2.60.40.1120">
    <property type="entry name" value="Carboxypeptidase-like, regulatory domain"/>
    <property type="match status" value="1"/>
</dbReference>
<dbReference type="GO" id="GO:0009279">
    <property type="term" value="C:cell outer membrane"/>
    <property type="evidence" value="ECO:0007669"/>
    <property type="project" value="UniProtKB-SubCell"/>
</dbReference>
<protein>
    <recommendedName>
        <fullName evidence="15">TonB-dependent receptor</fullName>
    </recommendedName>
</protein>
<dbReference type="SUPFAM" id="SSF56935">
    <property type="entry name" value="Porins"/>
    <property type="match status" value="1"/>
</dbReference>
<proteinExistence type="inferred from homology"/>
<reference evidence="14" key="1">
    <citation type="submission" date="2015-01" db="EMBL/GenBank/DDBJ databases">
        <title>Flavisolibacter sp./LCS9/ whole genome sequencing.</title>
        <authorList>
            <person name="Kim M.K."/>
            <person name="Srinivasan S."/>
            <person name="Lee J.-J."/>
        </authorList>
    </citation>
    <scope>NUCLEOTIDE SEQUENCE [LARGE SCALE GENOMIC DNA]</scope>
    <source>
        <strain evidence="14">LCS9</strain>
    </source>
</reference>
<dbReference type="AlphaFoldDB" id="A0A172TW35"/>
<reference evidence="13 14" key="2">
    <citation type="journal article" date="2016" name="Int. J. Syst. Evol. Microbiol.">
        <title>Flavisolibacter tropicus sp. nov., isolated from tropical soil.</title>
        <authorList>
            <person name="Lee J.J."/>
            <person name="Kang M.S."/>
            <person name="Kim G.S."/>
            <person name="Lee C.S."/>
            <person name="Lim S."/>
            <person name="Lee J."/>
            <person name="Roh S.H."/>
            <person name="Kang H."/>
            <person name="Ha J.M."/>
            <person name="Bae S."/>
            <person name="Jung H.Y."/>
            <person name="Kim M.K."/>
        </authorList>
    </citation>
    <scope>NUCLEOTIDE SEQUENCE [LARGE SCALE GENOMIC DNA]</scope>
    <source>
        <strain evidence="13 14">LCS9</strain>
    </source>
</reference>
<dbReference type="SUPFAM" id="SSF49464">
    <property type="entry name" value="Carboxypeptidase regulatory domain-like"/>
    <property type="match status" value="1"/>
</dbReference>
<dbReference type="InterPro" id="IPR037066">
    <property type="entry name" value="Plug_dom_sf"/>
</dbReference>
<dbReference type="OrthoDB" id="9805434at2"/>
<evidence type="ECO:0000256" key="8">
    <source>
        <dbReference type="PROSITE-ProRule" id="PRU01360"/>
    </source>
</evidence>
<evidence type="ECO:0000256" key="1">
    <source>
        <dbReference type="ARBA" id="ARBA00004571"/>
    </source>
</evidence>
<organism evidence="13 14">
    <name type="scientific">Flavisolibacter tropicus</name>
    <dbReference type="NCBI Taxonomy" id="1492898"/>
    <lineage>
        <taxon>Bacteria</taxon>
        <taxon>Pseudomonadati</taxon>
        <taxon>Bacteroidota</taxon>
        <taxon>Chitinophagia</taxon>
        <taxon>Chitinophagales</taxon>
        <taxon>Chitinophagaceae</taxon>
        <taxon>Flavisolibacter</taxon>
    </lineage>
</organism>
<comment type="subcellular location">
    <subcellularLocation>
        <location evidence="1 8">Cell outer membrane</location>
        <topology evidence="1 8">Multi-pass membrane protein</topology>
    </subcellularLocation>
</comment>
<dbReference type="RefSeq" id="WP_066405178.1">
    <property type="nucleotide sequence ID" value="NZ_CP011390.1"/>
</dbReference>
<dbReference type="EMBL" id="CP011390">
    <property type="protein sequence ID" value="ANE51299.1"/>
    <property type="molecule type" value="Genomic_DNA"/>
</dbReference>
<dbReference type="InterPro" id="IPR012910">
    <property type="entry name" value="Plug_dom"/>
</dbReference>
<dbReference type="InterPro" id="IPR036942">
    <property type="entry name" value="Beta-barrel_TonB_sf"/>
</dbReference>
<dbReference type="Gene3D" id="2.170.130.10">
    <property type="entry name" value="TonB-dependent receptor, plug domain"/>
    <property type="match status" value="1"/>
</dbReference>
<dbReference type="PATRIC" id="fig|1492898.3.peg.2814"/>
<feature type="domain" description="TonB-dependent receptor-like beta-barrel" evidence="11">
    <location>
        <begin position="369"/>
        <end position="875"/>
    </location>
</feature>
<gene>
    <name evidence="13" type="ORF">SY85_13040</name>
</gene>
<keyword evidence="4 8" id="KW-0812">Transmembrane</keyword>
<feature type="signal peptide" evidence="10">
    <location>
        <begin position="1"/>
        <end position="20"/>
    </location>
</feature>
<evidence type="ECO:0000256" key="5">
    <source>
        <dbReference type="ARBA" id="ARBA00023077"/>
    </source>
</evidence>
<dbReference type="PANTHER" id="PTHR47234:SF3">
    <property type="entry name" value="SECRETIN_TONB SHORT N-TERMINAL DOMAIN-CONTAINING PROTEIN"/>
    <property type="match status" value="1"/>
</dbReference>
<keyword evidence="5 9" id="KW-0798">TonB box</keyword>
<evidence type="ECO:0000313" key="13">
    <source>
        <dbReference type="EMBL" id="ANE51299.1"/>
    </source>
</evidence>
<evidence type="ECO:0000256" key="10">
    <source>
        <dbReference type="SAM" id="SignalP"/>
    </source>
</evidence>